<dbReference type="PATRIC" id="fig|1235788.3.peg.1898"/>
<dbReference type="GeneID" id="82153047"/>
<evidence type="ECO:0008006" key="3">
    <source>
        <dbReference type="Google" id="ProtNLM"/>
    </source>
</evidence>
<comment type="caution">
    <text evidence="1">The sequence shown here is derived from an EMBL/GenBank/DDBJ whole genome shotgun (WGS) entry which is preliminary data.</text>
</comment>
<dbReference type="RefSeq" id="WP_016276249.1">
    <property type="nucleotide sequence ID" value="NZ_JABVZU010000003.1"/>
</dbReference>
<protein>
    <recommendedName>
        <fullName evidence="3">Apea-like HEPN domain-containing protein</fullName>
    </recommendedName>
</protein>
<dbReference type="OrthoDB" id="1297128at2"/>
<dbReference type="Proteomes" id="UP000014200">
    <property type="component" value="Unassembled WGS sequence"/>
</dbReference>
<gene>
    <name evidence="1" type="ORF">C802_01853</name>
</gene>
<name>R9I8P1_9BACT</name>
<dbReference type="AlphaFoldDB" id="R9I8P1"/>
<dbReference type="HOGENOM" id="CLU_784968_0_0_10"/>
<sequence>MRTNHYHIKITFSKRNSLVCRIGNVPYKNSGTFRDSFIFQPKEINIVASRSSIYDKDAILNNPSNSIYQQIAKALLYCYAMNLSNLQLCSINIVRKTARKEEQVVTLLYDKKTQPIDGTITSPISFNDGDLSILLQEDDKAEKLRNILSHWLKGMSSTERYYKFERLWRTFEQLSFYSNRTDADNKEFNALRKMRSFLIANPQYFTNTEHLLSAMTYDELRKFHWRELILNNYPRGGKIGVYEGYKNYFVLANTDNRIIKLLDETLVFRQNELNSYGFIGDIQNHITHYMQAEYLQTNNMQLAALLCCKYAYFLRNKIFHGEVVDKTFSFIPNNNDDVLIDKLNTILEIITTELISSYNNL</sequence>
<proteinExistence type="predicted"/>
<accession>R9I8P1</accession>
<evidence type="ECO:0000313" key="2">
    <source>
        <dbReference type="Proteomes" id="UP000014200"/>
    </source>
</evidence>
<evidence type="ECO:0000313" key="1">
    <source>
        <dbReference type="EMBL" id="EOS12699.1"/>
    </source>
</evidence>
<reference evidence="1 2" key="1">
    <citation type="submission" date="2013-04" db="EMBL/GenBank/DDBJ databases">
        <title>The Genome Sequence of Bacteroides massiliensis dnLKV3.</title>
        <authorList>
            <consortium name="The Broad Institute Genomics Platform"/>
            <consortium name="The Broad Institute Genome Sequencing Center for Infectious Disease"/>
            <person name="Earl A."/>
            <person name="Xavier R."/>
            <person name="Kuhn K."/>
            <person name="Stappenbeck T."/>
            <person name="Walker B."/>
            <person name="Young S."/>
            <person name="Zeng Q."/>
            <person name="Gargeya S."/>
            <person name="Fitzgerald M."/>
            <person name="Haas B."/>
            <person name="Abouelleil A."/>
            <person name="Allen A.W."/>
            <person name="Alvarado L."/>
            <person name="Arachchi H.M."/>
            <person name="Berlin A.M."/>
            <person name="Chapman S.B."/>
            <person name="Gainer-Dewar J."/>
            <person name="Goldberg J."/>
            <person name="Griggs A."/>
            <person name="Gujja S."/>
            <person name="Hansen M."/>
            <person name="Howarth C."/>
            <person name="Imamovic A."/>
            <person name="Ireland A."/>
            <person name="Larimer J."/>
            <person name="McCowan C."/>
            <person name="Murphy C."/>
            <person name="Pearson M."/>
            <person name="Poon T.W."/>
            <person name="Priest M."/>
            <person name="Roberts A."/>
            <person name="Saif S."/>
            <person name="Shea T."/>
            <person name="Sisk P."/>
            <person name="Sykes S."/>
            <person name="Wortman J."/>
            <person name="Nusbaum C."/>
            <person name="Birren B."/>
        </authorList>
    </citation>
    <scope>NUCLEOTIDE SEQUENCE [LARGE SCALE GENOMIC DNA]</scope>
    <source>
        <strain evidence="2">dnLKV3</strain>
    </source>
</reference>
<organism evidence="1 2">
    <name type="scientific">Phocaeicola sartorii</name>
    <dbReference type="NCBI Taxonomy" id="671267"/>
    <lineage>
        <taxon>Bacteria</taxon>
        <taxon>Pseudomonadati</taxon>
        <taxon>Bacteroidota</taxon>
        <taxon>Bacteroidia</taxon>
        <taxon>Bacteroidales</taxon>
        <taxon>Bacteroidaceae</taxon>
        <taxon>Phocaeicola</taxon>
    </lineage>
</organism>
<keyword evidence="2" id="KW-1185">Reference proteome</keyword>
<dbReference type="EMBL" id="ASSP01000011">
    <property type="protein sequence ID" value="EOS12699.1"/>
    <property type="molecule type" value="Genomic_DNA"/>
</dbReference>